<name>A0ABW4GQX5_9ACTN</name>
<dbReference type="PANTHER" id="PTHR36978">
    <property type="entry name" value="P-LOOP CONTAINING NUCLEOTIDE TRIPHOSPHATE HYDROLASE"/>
    <property type="match status" value="1"/>
</dbReference>
<dbReference type="EMBL" id="JBHUCM010000044">
    <property type="protein sequence ID" value="MFD1544531.1"/>
    <property type="molecule type" value="Genomic_DNA"/>
</dbReference>
<dbReference type="Pfam" id="PF17784">
    <property type="entry name" value="Sulfotransfer_4"/>
    <property type="match status" value="2"/>
</dbReference>
<dbReference type="RefSeq" id="WP_308126937.1">
    <property type="nucleotide sequence ID" value="NZ_JAHKRM010000006.1"/>
</dbReference>
<comment type="caution">
    <text evidence="1">The sequence shown here is derived from an EMBL/GenBank/DDBJ whole genome shotgun (WGS) entry which is preliminary data.</text>
</comment>
<organism evidence="1 2">
    <name type="scientific">Nonomuraea guangzhouensis</name>
    <dbReference type="NCBI Taxonomy" id="1291555"/>
    <lineage>
        <taxon>Bacteria</taxon>
        <taxon>Bacillati</taxon>
        <taxon>Actinomycetota</taxon>
        <taxon>Actinomycetes</taxon>
        <taxon>Streptosporangiales</taxon>
        <taxon>Streptosporangiaceae</taxon>
        <taxon>Nonomuraea</taxon>
    </lineage>
</organism>
<gene>
    <name evidence="1" type="ORF">ACFSJ0_46335</name>
</gene>
<proteinExistence type="predicted"/>
<dbReference type="PANTHER" id="PTHR36978:SF4">
    <property type="entry name" value="P-LOOP CONTAINING NUCLEOSIDE TRIPHOSPHATE HYDROLASE PROTEIN"/>
    <property type="match status" value="1"/>
</dbReference>
<reference evidence="2" key="1">
    <citation type="journal article" date="2019" name="Int. J. Syst. Evol. Microbiol.">
        <title>The Global Catalogue of Microorganisms (GCM) 10K type strain sequencing project: providing services to taxonomists for standard genome sequencing and annotation.</title>
        <authorList>
            <consortium name="The Broad Institute Genomics Platform"/>
            <consortium name="The Broad Institute Genome Sequencing Center for Infectious Disease"/>
            <person name="Wu L."/>
            <person name="Ma J."/>
        </authorList>
    </citation>
    <scope>NUCLEOTIDE SEQUENCE [LARGE SCALE GENOMIC DNA]</scope>
    <source>
        <strain evidence="2">CGMCC 1.15399</strain>
    </source>
</reference>
<accession>A0ABW4GQX5</accession>
<keyword evidence="2" id="KW-1185">Reference proteome</keyword>
<dbReference type="Gene3D" id="3.40.50.300">
    <property type="entry name" value="P-loop containing nucleotide triphosphate hydrolases"/>
    <property type="match status" value="2"/>
</dbReference>
<sequence>MQGSRALIHASCRRIVGIACLLGQFPVELAGVMQVIGVGFGRTGTVSMNSALERLGARPLCLTLGTQSWEPLCDFLGVLVPEEPFPQASDADMFARAVGPLLFRRSREV</sequence>
<protein>
    <submittedName>
        <fullName evidence="1">Sulfotransferase</fullName>
    </submittedName>
</protein>
<evidence type="ECO:0000313" key="1">
    <source>
        <dbReference type="EMBL" id="MFD1544531.1"/>
    </source>
</evidence>
<evidence type="ECO:0000313" key="2">
    <source>
        <dbReference type="Proteomes" id="UP001597097"/>
    </source>
</evidence>
<dbReference type="InterPro" id="IPR040632">
    <property type="entry name" value="Sulfotransfer_4"/>
</dbReference>
<dbReference type="Proteomes" id="UP001597097">
    <property type="component" value="Unassembled WGS sequence"/>
</dbReference>
<dbReference type="InterPro" id="IPR027417">
    <property type="entry name" value="P-loop_NTPase"/>
</dbReference>